<feature type="transmembrane region" description="Helical" evidence="5">
    <location>
        <begin position="313"/>
        <end position="330"/>
    </location>
</feature>
<keyword evidence="2 5" id="KW-0812">Transmembrane</keyword>
<feature type="transmembrane region" description="Helical" evidence="5">
    <location>
        <begin position="153"/>
        <end position="171"/>
    </location>
</feature>
<feature type="transmembrane region" description="Helical" evidence="5">
    <location>
        <begin position="96"/>
        <end position="118"/>
    </location>
</feature>
<dbReference type="GO" id="GO:0016020">
    <property type="term" value="C:membrane"/>
    <property type="evidence" value="ECO:0007669"/>
    <property type="project" value="UniProtKB-SubCell"/>
</dbReference>
<dbReference type="eggNOG" id="COG0697">
    <property type="taxonomic scope" value="Bacteria"/>
</dbReference>
<protein>
    <submittedName>
        <fullName evidence="6">Uncharacterized protein</fullName>
    </submittedName>
</protein>
<dbReference type="Pfam" id="PF05653">
    <property type="entry name" value="Mg_trans_NIPA"/>
    <property type="match status" value="1"/>
</dbReference>
<dbReference type="AlphaFoldDB" id="A9BNM2"/>
<feature type="transmembrane region" description="Helical" evidence="5">
    <location>
        <begin position="183"/>
        <end position="205"/>
    </location>
</feature>
<evidence type="ECO:0000256" key="4">
    <source>
        <dbReference type="ARBA" id="ARBA00023136"/>
    </source>
</evidence>
<dbReference type="InterPro" id="IPR008521">
    <property type="entry name" value="Mg_trans_NIPA"/>
</dbReference>
<keyword evidence="4 5" id="KW-0472">Membrane</keyword>
<feature type="transmembrane region" description="Helical" evidence="5">
    <location>
        <begin position="125"/>
        <end position="147"/>
    </location>
</feature>
<feature type="transmembrane region" description="Helical" evidence="5">
    <location>
        <begin position="28"/>
        <end position="45"/>
    </location>
</feature>
<dbReference type="HOGENOM" id="CLU_069810_0_0_4"/>
<gene>
    <name evidence="6" type="ordered locus">Daci_5288</name>
</gene>
<name>A9BNM2_DELAS</name>
<comment type="subcellular location">
    <subcellularLocation>
        <location evidence="1">Membrane</location>
        <topology evidence="1">Multi-pass membrane protein</topology>
    </subcellularLocation>
</comment>
<evidence type="ECO:0000256" key="2">
    <source>
        <dbReference type="ARBA" id="ARBA00022692"/>
    </source>
</evidence>
<evidence type="ECO:0000313" key="7">
    <source>
        <dbReference type="Proteomes" id="UP000000784"/>
    </source>
</evidence>
<feature type="transmembrane region" description="Helical" evidence="5">
    <location>
        <begin position="256"/>
        <end position="277"/>
    </location>
</feature>
<dbReference type="KEGG" id="dac:Daci_5288"/>
<feature type="transmembrane region" description="Helical" evidence="5">
    <location>
        <begin position="66"/>
        <end position="84"/>
    </location>
</feature>
<evidence type="ECO:0000313" key="6">
    <source>
        <dbReference type="EMBL" id="ABX37917.1"/>
    </source>
</evidence>
<proteinExistence type="predicted"/>
<dbReference type="STRING" id="398578.Daci_5288"/>
<evidence type="ECO:0000256" key="5">
    <source>
        <dbReference type="SAM" id="Phobius"/>
    </source>
</evidence>
<dbReference type="GO" id="GO:0015095">
    <property type="term" value="F:magnesium ion transmembrane transporter activity"/>
    <property type="evidence" value="ECO:0007669"/>
    <property type="project" value="InterPro"/>
</dbReference>
<organism evidence="6 7">
    <name type="scientific">Delftia acidovorans (strain DSM 14801 / SPH-1)</name>
    <dbReference type="NCBI Taxonomy" id="398578"/>
    <lineage>
        <taxon>Bacteria</taxon>
        <taxon>Pseudomonadati</taxon>
        <taxon>Pseudomonadota</taxon>
        <taxon>Betaproteobacteria</taxon>
        <taxon>Burkholderiales</taxon>
        <taxon>Comamonadaceae</taxon>
        <taxon>Delftia</taxon>
    </lineage>
</organism>
<feature type="transmembrane region" description="Helical" evidence="5">
    <location>
        <begin position="225"/>
        <end position="244"/>
    </location>
</feature>
<dbReference type="EMBL" id="CP000884">
    <property type="protein sequence ID" value="ABX37917.1"/>
    <property type="molecule type" value="Genomic_DNA"/>
</dbReference>
<accession>A9BNM2</accession>
<evidence type="ECO:0000256" key="1">
    <source>
        <dbReference type="ARBA" id="ARBA00004141"/>
    </source>
</evidence>
<reference evidence="6 7" key="1">
    <citation type="journal article" date="2004" name="Appl. Environ. Microbiol.">
        <title>Mineralization of individual congeners of linear alkylbenzenesulfonate by defined pairs of heterotrophic bacteria.</title>
        <authorList>
            <person name="Schleheck D."/>
            <person name="Knepper T.P."/>
            <person name="Fischer K."/>
            <person name="Cook A.M."/>
        </authorList>
    </citation>
    <scope>NUCLEOTIDE SEQUENCE [LARGE SCALE GENOMIC DNA]</scope>
    <source>
        <strain evidence="7">DSM 14801 / SPH-1</strain>
    </source>
</reference>
<dbReference type="InterPro" id="IPR037185">
    <property type="entry name" value="EmrE-like"/>
</dbReference>
<dbReference type="Proteomes" id="UP000000784">
    <property type="component" value="Chromosome"/>
</dbReference>
<keyword evidence="3 5" id="KW-1133">Transmembrane helix</keyword>
<reference evidence="7" key="2">
    <citation type="submission" date="2007-11" db="EMBL/GenBank/DDBJ databases">
        <title>Complete sequence of Delftia acidovorans DSM 14801 / SPH-1.</title>
        <authorList>
            <person name="Copeland A."/>
            <person name="Lucas S."/>
            <person name="Lapidus A."/>
            <person name="Barry K."/>
            <person name="Glavina del Rio T."/>
            <person name="Dalin E."/>
            <person name="Tice H."/>
            <person name="Pitluck S."/>
            <person name="Lowry S."/>
            <person name="Clum A."/>
            <person name="Schmutz J."/>
            <person name="Larimer F."/>
            <person name="Land M."/>
            <person name="Hauser L."/>
            <person name="Kyrpides N."/>
            <person name="Kim E."/>
            <person name="Schleheck D."/>
            <person name="Richardson P."/>
        </authorList>
    </citation>
    <scope>NUCLEOTIDE SEQUENCE [LARGE SCALE GENOMIC DNA]</scope>
    <source>
        <strain evidence="7">DSM 14801 / SPH-1</strain>
    </source>
</reference>
<keyword evidence="7" id="KW-1185">Reference proteome</keyword>
<evidence type="ECO:0000256" key="3">
    <source>
        <dbReference type="ARBA" id="ARBA00022989"/>
    </source>
</evidence>
<sequence>MLAGTQSPAPCRRCLPFFADMLSSLQDLTWLWVPVVLFAAAAQTVRNTAQRSLTAELGTLPATLVRFLYGLPFAGIYLLALYLGGDGAWSLPRFSWAYLGWIALGAFFQVAATAALLLAMKERNFAVAVTLSKTEVLQVALFAGIFLHELPTAVALAAMALATFGVLILSLPPRGQMLSLSAWASRSALYGLACGACFAIATVGYRGGAVELARLGEISPWLSGAWGVLIAQLMQTLGLGAWIARTHAQGLRPIFRAWRVSLLAGGMGAAASLAWFTAYAMQGAAPVRTLGMVEVVFSYIVSRRVLSESLSRHEMIGMALMVLGLVLICLQG</sequence>
<dbReference type="SUPFAM" id="SSF103481">
    <property type="entry name" value="Multidrug resistance efflux transporter EmrE"/>
    <property type="match status" value="2"/>
</dbReference>